<dbReference type="PANTHER" id="PTHR42707">
    <property type="entry name" value="ACYL-COA DEHYDROGENASE"/>
    <property type="match status" value="1"/>
</dbReference>
<dbReference type="Proteomes" id="UP000587472">
    <property type="component" value="Unassembled WGS sequence"/>
</dbReference>
<comment type="cofactor">
    <cofactor evidence="5">
        <name>FAD</name>
        <dbReference type="ChEBI" id="CHEBI:57692"/>
    </cofactor>
</comment>
<dbReference type="InterPro" id="IPR036250">
    <property type="entry name" value="AcylCo_DH-like_C"/>
</dbReference>
<keyword evidence="11" id="KW-1185">Reference proteome</keyword>
<dbReference type="EMBL" id="VWZZ01006492">
    <property type="protein sequence ID" value="NXI99673.1"/>
    <property type="molecule type" value="Genomic_DNA"/>
</dbReference>
<sequence>ERCQPPSRKGINTTAGQGQLVDAQEKRVLEDLEMPLARRETETLFQEQPETGNQYLEDALLQSYLKMHLPPKVLEEVNRDLERFGNRLLTQIKPLGWECELNPPVFRQYDAWGRRVDHIATCLAWKRMKEIAAEEGLIAEAYERRYSNWSRLYQAVKLYLFSSFSGGFSCPLAMTDGAAKVIESLGTPGSLKKAFDHVTSRDPKKFWTSGQWMTERRGGSDVANGTETVARKQPDGTYRLYGFKWFTSAADSDVTLTLARVADAEGQVKPGSSGLSLFFLKVRDEEGKLNSIQVQRLKDKLGTRQMATAELWLDGAQAELISAEGRGVASISNMLNITRIHNIIGAVASMRRMTSLSREYARRRVAFGKLLKDHPLHMQTIARMEVQTRGAFLLLMEIVRLLGLAETNMASEEDQLLLRLLIPVAKLYTGKQATAAVIEGMESFGGQGYMEDTGLPVIVRDALVLSIWEGTTNILSLDVLRSLAKSQGQVMAVFFSSVQKKLELAWSTAKLEPAVKRMRAAIDRLAQFMQGAGSRGAMTMELAARDFSYTLARIYTGALLIEHAALPDASSTDLSPARRWCNQELCPVATESGHGSYEAEEALADSALVYEGCPAGGSRL</sequence>
<evidence type="ECO:0000313" key="10">
    <source>
        <dbReference type="EMBL" id="NXI99673.1"/>
    </source>
</evidence>
<name>A0A7K9XRT9_9GRUI</name>
<comment type="similarity">
    <text evidence="1 5">Belongs to the acyl-CoA dehydrogenase family.</text>
</comment>
<evidence type="ECO:0000259" key="8">
    <source>
        <dbReference type="Pfam" id="PF18158"/>
    </source>
</evidence>
<evidence type="ECO:0000313" key="11">
    <source>
        <dbReference type="Proteomes" id="UP000587472"/>
    </source>
</evidence>
<dbReference type="InterPro" id="IPR052904">
    <property type="entry name" value="Acyl-CoA_dehydrogenase-like"/>
</dbReference>
<reference evidence="10 11" key="1">
    <citation type="submission" date="2019-09" db="EMBL/GenBank/DDBJ databases">
        <title>Bird 10,000 Genomes (B10K) Project - Family phase.</title>
        <authorList>
            <person name="Zhang G."/>
        </authorList>
    </citation>
    <scope>NUCLEOTIDE SEQUENCE [LARGE SCALE GENOMIC DNA]</scope>
    <source>
        <strain evidence="10">B10K-DU-001-60</strain>
        <tissue evidence="10">Muscle</tissue>
    </source>
</reference>
<dbReference type="PANTHER" id="PTHR42707:SF2">
    <property type="entry name" value="ACD11 DEHYDROGENASE"/>
    <property type="match status" value="1"/>
</dbReference>
<protein>
    <submittedName>
        <fullName evidence="10">ACD11 dehydrogenase</fullName>
    </submittedName>
</protein>
<dbReference type="AlphaFoldDB" id="A0A7K9XRT9"/>
<feature type="non-terminal residue" evidence="10">
    <location>
        <position position="620"/>
    </location>
</feature>
<accession>A0A7K9XRT9</accession>
<organism evidence="10 11">
    <name type="scientific">Psophia crepitans</name>
    <name type="common">common trumpeter</name>
    <dbReference type="NCBI Taxonomy" id="54359"/>
    <lineage>
        <taxon>Eukaryota</taxon>
        <taxon>Metazoa</taxon>
        <taxon>Chordata</taxon>
        <taxon>Craniata</taxon>
        <taxon>Vertebrata</taxon>
        <taxon>Euteleostomi</taxon>
        <taxon>Archelosauria</taxon>
        <taxon>Archosauria</taxon>
        <taxon>Dinosauria</taxon>
        <taxon>Saurischia</taxon>
        <taxon>Theropoda</taxon>
        <taxon>Coelurosauria</taxon>
        <taxon>Aves</taxon>
        <taxon>Neognathae</taxon>
        <taxon>Neoaves</taxon>
        <taxon>Gruiformes</taxon>
        <taxon>Psophiidae</taxon>
        <taxon>Psophia</taxon>
    </lineage>
</organism>
<feature type="domain" description="Acyl-CoA dehydrogenase 11-like C-terminal" evidence="9">
    <location>
        <begin position="489"/>
        <end position="610"/>
    </location>
</feature>
<dbReference type="GO" id="GO:0003995">
    <property type="term" value="F:acyl-CoA dehydrogenase activity"/>
    <property type="evidence" value="ECO:0007669"/>
    <property type="project" value="TreeGrafter"/>
</dbReference>
<dbReference type="SUPFAM" id="SSF47203">
    <property type="entry name" value="Acyl-CoA dehydrogenase C-terminal domain-like"/>
    <property type="match status" value="1"/>
</dbReference>
<keyword evidence="4 5" id="KW-0560">Oxidoreductase</keyword>
<dbReference type="Gene3D" id="6.10.250.600">
    <property type="match status" value="1"/>
</dbReference>
<feature type="domain" description="Acyl-CoA dehydrogenase/oxidase C-terminal" evidence="6">
    <location>
        <begin position="325"/>
        <end position="483"/>
    </location>
</feature>
<evidence type="ECO:0000259" key="9">
    <source>
        <dbReference type="Pfam" id="PF22217"/>
    </source>
</evidence>
<evidence type="ECO:0000256" key="3">
    <source>
        <dbReference type="ARBA" id="ARBA00022827"/>
    </source>
</evidence>
<evidence type="ECO:0000256" key="2">
    <source>
        <dbReference type="ARBA" id="ARBA00022630"/>
    </source>
</evidence>
<comment type="caution">
    <text evidence="10">The sequence shown here is derived from an EMBL/GenBank/DDBJ whole genome shotgun (WGS) entry which is preliminary data.</text>
</comment>
<evidence type="ECO:0000256" key="4">
    <source>
        <dbReference type="ARBA" id="ARBA00023002"/>
    </source>
</evidence>
<dbReference type="Pfam" id="PF00441">
    <property type="entry name" value="Acyl-CoA_dh_1"/>
    <property type="match status" value="1"/>
</dbReference>
<evidence type="ECO:0000256" key="1">
    <source>
        <dbReference type="ARBA" id="ARBA00009347"/>
    </source>
</evidence>
<dbReference type="Pfam" id="PF02770">
    <property type="entry name" value="Acyl-CoA_dh_M"/>
    <property type="match status" value="1"/>
</dbReference>
<dbReference type="SUPFAM" id="SSF56645">
    <property type="entry name" value="Acyl-CoA dehydrogenase NM domain-like"/>
    <property type="match status" value="1"/>
</dbReference>
<feature type="domain" description="Acyl-CoA oxidase/dehydrogenase middle" evidence="7">
    <location>
        <begin position="211"/>
        <end position="314"/>
    </location>
</feature>
<dbReference type="InterPro" id="IPR006091">
    <property type="entry name" value="Acyl-CoA_Oxase/DH_mid-dom"/>
</dbReference>
<keyword evidence="2 5" id="KW-0285">Flavoprotein</keyword>
<feature type="non-terminal residue" evidence="10">
    <location>
        <position position="1"/>
    </location>
</feature>
<gene>
    <name evidence="10" type="primary">Acdh11</name>
    <name evidence="10" type="ORF">PSOCRE_R14469</name>
</gene>
<dbReference type="InterPro" id="IPR041504">
    <property type="entry name" value="AidB_N"/>
</dbReference>
<feature type="domain" description="Adaptive response protein AidB N-terminal" evidence="8">
    <location>
        <begin position="51"/>
        <end position="196"/>
    </location>
</feature>
<dbReference type="InterPro" id="IPR009075">
    <property type="entry name" value="AcylCo_DH/oxidase_C"/>
</dbReference>
<dbReference type="Pfam" id="PF18158">
    <property type="entry name" value="AidB_N"/>
    <property type="match status" value="1"/>
</dbReference>
<evidence type="ECO:0000259" key="6">
    <source>
        <dbReference type="Pfam" id="PF00441"/>
    </source>
</evidence>
<evidence type="ECO:0000256" key="5">
    <source>
        <dbReference type="RuleBase" id="RU362125"/>
    </source>
</evidence>
<keyword evidence="3 5" id="KW-0274">FAD</keyword>
<dbReference type="Pfam" id="PF22217">
    <property type="entry name" value="ACDH-11_C"/>
    <property type="match status" value="1"/>
</dbReference>
<proteinExistence type="inferred from homology"/>
<dbReference type="Gene3D" id="1.20.140.10">
    <property type="entry name" value="Butyryl-CoA Dehydrogenase, subunit A, domain 3"/>
    <property type="match status" value="1"/>
</dbReference>
<dbReference type="InterPro" id="IPR009100">
    <property type="entry name" value="AcylCoA_DH/oxidase_NM_dom_sf"/>
</dbReference>
<evidence type="ECO:0000259" key="7">
    <source>
        <dbReference type="Pfam" id="PF02770"/>
    </source>
</evidence>
<dbReference type="Gene3D" id="2.40.110.20">
    <property type="match status" value="1"/>
</dbReference>
<dbReference type="InterPro" id="IPR053998">
    <property type="entry name" value="ACDH-11_C"/>
</dbReference>